<organism evidence="3 4">
    <name type="scientific">Clostridium kluyveri (strain ATCC 8527 / DSM 555 / NBRC 12016 / NCIMB 10680 / K1)</name>
    <dbReference type="NCBI Taxonomy" id="431943"/>
    <lineage>
        <taxon>Bacteria</taxon>
        <taxon>Bacillati</taxon>
        <taxon>Bacillota</taxon>
        <taxon>Clostridia</taxon>
        <taxon>Eubacteriales</taxon>
        <taxon>Clostridiaceae</taxon>
        <taxon>Clostridium</taxon>
    </lineage>
</organism>
<dbReference type="eggNOG" id="COG1396">
    <property type="taxonomic scope" value="Bacteria"/>
</dbReference>
<dbReference type="InterPro" id="IPR001387">
    <property type="entry name" value="Cro/C1-type_HTH"/>
</dbReference>
<feature type="domain" description="HTH cro/C1-type" evidence="2">
    <location>
        <begin position="6"/>
        <end position="60"/>
    </location>
</feature>
<proteinExistence type="predicted"/>
<dbReference type="GO" id="GO:0003677">
    <property type="term" value="F:DNA binding"/>
    <property type="evidence" value="ECO:0007669"/>
    <property type="project" value="UniProtKB-KW"/>
</dbReference>
<keyword evidence="1" id="KW-0238">DNA-binding</keyword>
<dbReference type="PANTHER" id="PTHR46558:SF3">
    <property type="entry name" value="TRANSCRIPTIONAL REGULATOR"/>
    <property type="match status" value="1"/>
</dbReference>
<dbReference type="HOGENOM" id="CLU_1934375_0_0_9"/>
<dbReference type="PANTHER" id="PTHR46558">
    <property type="entry name" value="TRACRIPTIONAL REGULATORY PROTEIN-RELATED-RELATED"/>
    <property type="match status" value="1"/>
</dbReference>
<dbReference type="AlphaFoldDB" id="A5N1F9"/>
<dbReference type="SMART" id="SM00530">
    <property type="entry name" value="HTH_XRE"/>
    <property type="match status" value="1"/>
</dbReference>
<dbReference type="RefSeq" id="WP_012103289.1">
    <property type="nucleotide sequence ID" value="NC_009706.1"/>
</dbReference>
<reference evidence="3 4" key="1">
    <citation type="journal article" date="2008" name="Proc. Natl. Acad. Sci. U.S.A.">
        <title>The genome of Clostridium kluyveri, a strict anaerobe with unique metabolic features.</title>
        <authorList>
            <person name="Seedorf H."/>
            <person name="Fricke W.F."/>
            <person name="Veith B."/>
            <person name="Brueggemann H."/>
            <person name="Liesegang H."/>
            <person name="Strittmatter A."/>
            <person name="Miethke M."/>
            <person name="Buckel W."/>
            <person name="Hinderberger J."/>
            <person name="Li F."/>
            <person name="Hagemeier C."/>
            <person name="Thauer R.K."/>
            <person name="Gottschalk G."/>
        </authorList>
    </citation>
    <scope>NUCLEOTIDE SEQUENCE [LARGE SCALE GENOMIC DNA]</scope>
    <source>
        <strain evidence="4">ATCC 8527 / DSM 555 / NCIMB 10680</strain>
    </source>
</reference>
<keyword evidence="4" id="KW-1185">Reference proteome</keyword>
<dbReference type="EMBL" id="CP000673">
    <property type="protein sequence ID" value="EDK34955.1"/>
    <property type="molecule type" value="Genomic_DNA"/>
</dbReference>
<evidence type="ECO:0000313" key="3">
    <source>
        <dbReference type="EMBL" id="EDK34955.1"/>
    </source>
</evidence>
<dbReference type="PROSITE" id="PS50943">
    <property type="entry name" value="HTH_CROC1"/>
    <property type="match status" value="1"/>
</dbReference>
<dbReference type="InterPro" id="IPR010982">
    <property type="entry name" value="Lambda_DNA-bd_dom_sf"/>
</dbReference>
<dbReference type="CDD" id="cd00093">
    <property type="entry name" value="HTH_XRE"/>
    <property type="match status" value="1"/>
</dbReference>
<dbReference type="STRING" id="431943.CKL_2946"/>
<dbReference type="KEGG" id="ckl:CKL_2946"/>
<dbReference type="Pfam" id="PF01381">
    <property type="entry name" value="HTH_3"/>
    <property type="match status" value="1"/>
</dbReference>
<gene>
    <name evidence="3" type="ordered locus">CKL_2946</name>
</gene>
<dbReference type="Gene3D" id="1.10.260.40">
    <property type="entry name" value="lambda repressor-like DNA-binding domains"/>
    <property type="match status" value="1"/>
</dbReference>
<sequence>MNGLNLKIERIKKGLSQKQLASMLGVTNQTISDYERCKISPSLSNMEKICKILNINPRKLFFNNDEKEGDKVLEIIIPEDNKKLDRQIKALEYAIQHNTNEKDKCIHKKAYDRLVEERKNRLAKEDSDND</sequence>
<evidence type="ECO:0000256" key="1">
    <source>
        <dbReference type="ARBA" id="ARBA00023125"/>
    </source>
</evidence>
<accession>A5N1F9</accession>
<dbReference type="Proteomes" id="UP000002411">
    <property type="component" value="Chromosome"/>
</dbReference>
<protein>
    <submittedName>
        <fullName evidence="3">Predicted transcriptional regulator</fullName>
    </submittedName>
</protein>
<name>A5N1F9_CLOK5</name>
<evidence type="ECO:0000259" key="2">
    <source>
        <dbReference type="PROSITE" id="PS50943"/>
    </source>
</evidence>
<dbReference type="SUPFAM" id="SSF47413">
    <property type="entry name" value="lambda repressor-like DNA-binding domains"/>
    <property type="match status" value="1"/>
</dbReference>
<evidence type="ECO:0000313" key="4">
    <source>
        <dbReference type="Proteomes" id="UP000002411"/>
    </source>
</evidence>